<dbReference type="Gene3D" id="1.10.10.1150">
    <property type="entry name" value="Coenzyme PQQ synthesis protein D (PqqD)"/>
    <property type="match status" value="1"/>
</dbReference>
<comment type="similarity">
    <text evidence="4">Belongs to the PqqD family.</text>
</comment>
<dbReference type="GO" id="GO:0018189">
    <property type="term" value="P:pyrroloquinoline quinone biosynthetic process"/>
    <property type="evidence" value="ECO:0007669"/>
    <property type="project" value="UniProtKB-UniRule"/>
</dbReference>
<dbReference type="UniPathway" id="UPA00539"/>
<keyword evidence="6" id="KW-1185">Reference proteome</keyword>
<comment type="caution">
    <text evidence="5">The sequence shown here is derived from an EMBL/GenBank/DDBJ whole genome shotgun (WGS) entry which is preliminary data.</text>
</comment>
<dbReference type="STRING" id="1752398.A8M32_24335"/>
<dbReference type="AlphaFoldDB" id="A0A1E3V5B2"/>
<dbReference type="Proteomes" id="UP000094342">
    <property type="component" value="Unassembled WGS sequence"/>
</dbReference>
<dbReference type="OrthoDB" id="7995890at2"/>
<dbReference type="InterPro" id="IPR008792">
    <property type="entry name" value="PQQD"/>
</dbReference>
<keyword evidence="3 4" id="KW-0884">PQQ biosynthesis</keyword>
<gene>
    <name evidence="4" type="primary">pqqD</name>
    <name evidence="5" type="ORF">A8M32_24335</name>
</gene>
<protein>
    <recommendedName>
        <fullName evidence="4">PqqA binding protein</fullName>
    </recommendedName>
    <alternativeName>
        <fullName evidence="4">Coenzyme PQQ synthesis protein D</fullName>
    </alternativeName>
    <alternativeName>
        <fullName evidence="4">Pyrroloquinoline quinone biosynthesis protein D</fullName>
    </alternativeName>
</protein>
<evidence type="ECO:0000313" key="6">
    <source>
        <dbReference type="Proteomes" id="UP000094342"/>
    </source>
</evidence>
<evidence type="ECO:0000256" key="1">
    <source>
        <dbReference type="ARBA" id="ARBA00004886"/>
    </source>
</evidence>
<evidence type="ECO:0000256" key="2">
    <source>
        <dbReference type="ARBA" id="ARBA00011741"/>
    </source>
</evidence>
<dbReference type="InterPro" id="IPR041881">
    <property type="entry name" value="PqqD_sf"/>
</dbReference>
<proteinExistence type="inferred from homology"/>
<dbReference type="Pfam" id="PF05402">
    <property type="entry name" value="PqqD"/>
    <property type="match status" value="1"/>
</dbReference>
<comment type="function">
    <text evidence="4">Functions as a PqqA binding protein and presents PqqA to PqqE, in the pyrroloquinoline quinone (PQQ) biosynthetic pathway.</text>
</comment>
<dbReference type="HAMAP" id="MF_00655">
    <property type="entry name" value="PQQ_syn_PqqD"/>
    <property type="match status" value="1"/>
</dbReference>
<dbReference type="NCBIfam" id="TIGR03859">
    <property type="entry name" value="PQQ_PqqD"/>
    <property type="match status" value="1"/>
</dbReference>
<organism evidence="5 6">
    <name type="scientific">Sinorhizobium alkalisoli</name>
    <dbReference type="NCBI Taxonomy" id="1752398"/>
    <lineage>
        <taxon>Bacteria</taxon>
        <taxon>Pseudomonadati</taxon>
        <taxon>Pseudomonadota</taxon>
        <taxon>Alphaproteobacteria</taxon>
        <taxon>Hyphomicrobiales</taxon>
        <taxon>Rhizobiaceae</taxon>
        <taxon>Sinorhizobium/Ensifer group</taxon>
        <taxon>Sinorhizobium</taxon>
    </lineage>
</organism>
<dbReference type="InterPro" id="IPR022479">
    <property type="entry name" value="PqqD_bac"/>
</dbReference>
<evidence type="ECO:0000313" key="5">
    <source>
        <dbReference type="EMBL" id="ODR88607.1"/>
    </source>
</evidence>
<dbReference type="RefSeq" id="WP_069460991.1">
    <property type="nucleotide sequence ID" value="NZ_LYBW01000064.1"/>
</dbReference>
<comment type="subunit">
    <text evidence="2 4">Monomer. Interacts with PqqE.</text>
</comment>
<dbReference type="EMBL" id="LYBW01000064">
    <property type="protein sequence ID" value="ODR88607.1"/>
    <property type="molecule type" value="Genomic_DNA"/>
</dbReference>
<accession>A0A1E3V5B2</accession>
<reference evidence="6" key="1">
    <citation type="submission" date="2016-05" db="EMBL/GenBank/DDBJ databases">
        <authorList>
            <person name="Li Y."/>
        </authorList>
    </citation>
    <scope>NUCLEOTIDE SEQUENCE [LARGE SCALE GENOMIC DNA]</scope>
    <source>
        <strain evidence="6">YIC4027</strain>
    </source>
</reference>
<dbReference type="GO" id="GO:0048038">
    <property type="term" value="F:quinone binding"/>
    <property type="evidence" value="ECO:0007669"/>
    <property type="project" value="InterPro"/>
</dbReference>
<evidence type="ECO:0000256" key="3">
    <source>
        <dbReference type="ARBA" id="ARBA00022905"/>
    </source>
</evidence>
<sequence length="103" mass="10887">MSADAAMTSGAGISGTSVVRLARGVRLHEDPVRGQAVLLAPERAMALDDIAVAIVEALDGQRSLDRIVDNFAQKFDASAAEIAADVRAFVEELANRRLLEIVA</sequence>
<evidence type="ECO:0000256" key="4">
    <source>
        <dbReference type="HAMAP-Rule" id="MF_00655"/>
    </source>
</evidence>
<comment type="pathway">
    <text evidence="1 4">Cofactor biosynthesis; pyrroloquinoline quinone biosynthesis.</text>
</comment>
<name>A0A1E3V5B2_9HYPH</name>